<feature type="region of interest" description="Disordered" evidence="1">
    <location>
        <begin position="71"/>
        <end position="153"/>
    </location>
</feature>
<proteinExistence type="predicted"/>
<evidence type="ECO:0000313" key="3">
    <source>
        <dbReference type="Proteomes" id="UP001066276"/>
    </source>
</evidence>
<gene>
    <name evidence="2" type="ORF">NDU88_009877</name>
</gene>
<evidence type="ECO:0000256" key="1">
    <source>
        <dbReference type="SAM" id="MobiDB-lite"/>
    </source>
</evidence>
<organism evidence="2 3">
    <name type="scientific">Pleurodeles waltl</name>
    <name type="common">Iberian ribbed newt</name>
    <dbReference type="NCBI Taxonomy" id="8319"/>
    <lineage>
        <taxon>Eukaryota</taxon>
        <taxon>Metazoa</taxon>
        <taxon>Chordata</taxon>
        <taxon>Craniata</taxon>
        <taxon>Vertebrata</taxon>
        <taxon>Euteleostomi</taxon>
        <taxon>Amphibia</taxon>
        <taxon>Batrachia</taxon>
        <taxon>Caudata</taxon>
        <taxon>Salamandroidea</taxon>
        <taxon>Salamandridae</taxon>
        <taxon>Pleurodelinae</taxon>
        <taxon>Pleurodeles</taxon>
    </lineage>
</organism>
<keyword evidence="3" id="KW-1185">Reference proteome</keyword>
<feature type="compositionally biased region" description="Basic and acidic residues" evidence="1">
    <location>
        <begin position="137"/>
        <end position="146"/>
    </location>
</feature>
<accession>A0AAV7PTB9</accession>
<dbReference type="EMBL" id="JANPWB010000011">
    <property type="protein sequence ID" value="KAJ1131541.1"/>
    <property type="molecule type" value="Genomic_DNA"/>
</dbReference>
<comment type="caution">
    <text evidence="2">The sequence shown here is derived from an EMBL/GenBank/DDBJ whole genome shotgun (WGS) entry which is preliminary data.</text>
</comment>
<evidence type="ECO:0000313" key="2">
    <source>
        <dbReference type="EMBL" id="KAJ1131541.1"/>
    </source>
</evidence>
<dbReference type="AlphaFoldDB" id="A0AAV7PTB9"/>
<reference evidence="2" key="1">
    <citation type="journal article" date="2022" name="bioRxiv">
        <title>Sequencing and chromosome-scale assembly of the giantPleurodeles waltlgenome.</title>
        <authorList>
            <person name="Brown T."/>
            <person name="Elewa A."/>
            <person name="Iarovenko S."/>
            <person name="Subramanian E."/>
            <person name="Araus A.J."/>
            <person name="Petzold A."/>
            <person name="Susuki M."/>
            <person name="Suzuki K.-i.T."/>
            <person name="Hayashi T."/>
            <person name="Toyoda A."/>
            <person name="Oliveira C."/>
            <person name="Osipova E."/>
            <person name="Leigh N.D."/>
            <person name="Simon A."/>
            <person name="Yun M.H."/>
        </authorList>
    </citation>
    <scope>NUCLEOTIDE SEQUENCE</scope>
    <source>
        <strain evidence="2">20211129_DDA</strain>
        <tissue evidence="2">Liver</tissue>
    </source>
</reference>
<feature type="compositionally biased region" description="Basic residues" evidence="1">
    <location>
        <begin position="18"/>
        <end position="28"/>
    </location>
</feature>
<feature type="compositionally biased region" description="Basic and acidic residues" evidence="1">
    <location>
        <begin position="177"/>
        <end position="186"/>
    </location>
</feature>
<dbReference type="Proteomes" id="UP001066276">
    <property type="component" value="Chromosome 7"/>
</dbReference>
<name>A0AAV7PTB9_PLEWA</name>
<protein>
    <submittedName>
        <fullName evidence="2">Uncharacterized protein</fullName>
    </submittedName>
</protein>
<feature type="region of interest" description="Disordered" evidence="1">
    <location>
        <begin position="167"/>
        <end position="188"/>
    </location>
</feature>
<feature type="region of interest" description="Disordered" evidence="1">
    <location>
        <begin position="1"/>
        <end position="50"/>
    </location>
</feature>
<sequence length="249" mass="27385">MLKRGLPGTLVNTGDRAAKRRKTTRRPTKTYTEEHLRGPLTGATRPSNPWSAETILDRRSTVRGPLIRATRPSSVQGGRIVNKATHRQPSLPWPKSNQRTHLPGPLRRKDAAQPLNAGELRTPVHSEPGTRKGQKAPKTEPPRPGDQHLTCSGPRTITDAARFVGNNACSKRSAHPGSRELEDRRERPRQRGSFVIALVICTAQLSPGPTARGHTRWLLSINSGAHFTIKTSVLQNAAGLQSARIHTRQ</sequence>